<sequence>MIASLFRIRQCHDCRTTDGVHRQPYGGNDRRDSVRTVIVYLPFGRCDPVDSDNGIVASTAVSLQIMTMQTSPNPNATFPVGPSSDGPIPTRDGNRHADPDHGDRPDCPVPAKHRWTVMMIVCAIVMNLAQDAYTSLYFETTHGSLGYLWTVVGLFAGCATPFILRLRERRPELVSLATSASVLLLPHSPTISLLGLCGVWARRNDRRTLIVCTSASVLATIVAHVRDVTRPADSSIWKHLFADPGTGVDGVPAVVNADLGSIIVAVTVWTVCTLAAAILSGLHLRSRAYAHAADARVDVERNRADELANDLNTQRFADAVAAEAHDTLAHSLSLIAVNASALQAEALKLRQDPRHAATSERQSGSDLDRLAERAGDIRRQAAGALDEAHSIIDMLRHPEQAGTLMSPNDDTALTRDALYAVIDDARDAGMTLDTWIDIRDLGAMDPEIGKIAFRGIQEGLTNARRHAPGMRVALEITTAMGSGIDVRFVNPTMPSVPTPMHATDSGIGVTSGKDRKADIDDGGGNGLPGLKARIVAAGGDCQYGYDERNAFHLDFHLPFTRIR</sequence>
<organism evidence="8 9">
    <name type="scientific">Bifidobacterium tissieri</name>
    <dbReference type="NCBI Taxonomy" id="1630162"/>
    <lineage>
        <taxon>Bacteria</taxon>
        <taxon>Bacillati</taxon>
        <taxon>Actinomycetota</taxon>
        <taxon>Actinomycetes</taxon>
        <taxon>Bifidobacteriales</taxon>
        <taxon>Bifidobacteriaceae</taxon>
        <taxon>Bifidobacterium</taxon>
    </lineage>
</organism>
<keyword evidence="3" id="KW-0808">Transferase</keyword>
<gene>
    <name evidence="8" type="ORF">EMO89_02085</name>
</gene>
<dbReference type="PANTHER" id="PTHR24421:SF10">
    <property type="entry name" value="NITRATE_NITRITE SENSOR PROTEIN NARQ"/>
    <property type="match status" value="1"/>
</dbReference>
<evidence type="ECO:0000256" key="7">
    <source>
        <dbReference type="SAM" id="Phobius"/>
    </source>
</evidence>
<accession>A0A5M9ZY87</accession>
<dbReference type="GO" id="GO:0004673">
    <property type="term" value="F:protein histidine kinase activity"/>
    <property type="evidence" value="ECO:0007669"/>
    <property type="project" value="UniProtKB-EC"/>
</dbReference>
<keyword evidence="7" id="KW-0812">Transmembrane</keyword>
<evidence type="ECO:0000256" key="5">
    <source>
        <dbReference type="ARBA" id="ARBA00023012"/>
    </source>
</evidence>
<feature type="transmembrane region" description="Helical" evidence="7">
    <location>
        <begin position="176"/>
        <end position="201"/>
    </location>
</feature>
<evidence type="ECO:0000256" key="4">
    <source>
        <dbReference type="ARBA" id="ARBA00022777"/>
    </source>
</evidence>
<protein>
    <recommendedName>
        <fullName evidence="2">histidine kinase</fullName>
        <ecNumber evidence="2">2.7.13.3</ecNumber>
    </recommendedName>
</protein>
<dbReference type="EMBL" id="RZUI01000002">
    <property type="protein sequence ID" value="KAA8831539.1"/>
    <property type="molecule type" value="Genomic_DNA"/>
</dbReference>
<dbReference type="AlphaFoldDB" id="A0A5M9ZY87"/>
<evidence type="ECO:0000256" key="2">
    <source>
        <dbReference type="ARBA" id="ARBA00012438"/>
    </source>
</evidence>
<evidence type="ECO:0000313" key="9">
    <source>
        <dbReference type="Proteomes" id="UP000412028"/>
    </source>
</evidence>
<feature type="transmembrane region" description="Helical" evidence="7">
    <location>
        <begin position="259"/>
        <end position="279"/>
    </location>
</feature>
<feature type="compositionally biased region" description="Basic and acidic residues" evidence="6">
    <location>
        <begin position="92"/>
        <end position="106"/>
    </location>
</feature>
<keyword evidence="7" id="KW-1133">Transmembrane helix</keyword>
<comment type="catalytic activity">
    <reaction evidence="1">
        <text>ATP + protein L-histidine = ADP + protein N-phospho-L-histidine.</text>
        <dbReference type="EC" id="2.7.13.3"/>
    </reaction>
</comment>
<keyword evidence="4 8" id="KW-0418">Kinase</keyword>
<evidence type="ECO:0000256" key="6">
    <source>
        <dbReference type="SAM" id="MobiDB-lite"/>
    </source>
</evidence>
<feature type="transmembrane region" description="Helical" evidence="7">
    <location>
        <begin position="145"/>
        <end position="164"/>
    </location>
</feature>
<dbReference type="Gene3D" id="3.30.565.10">
    <property type="entry name" value="Histidine kinase-like ATPase, C-terminal domain"/>
    <property type="match status" value="1"/>
</dbReference>
<proteinExistence type="predicted"/>
<keyword evidence="7" id="KW-0472">Membrane</keyword>
<dbReference type="InterPro" id="IPR050482">
    <property type="entry name" value="Sensor_HK_TwoCompSys"/>
</dbReference>
<dbReference type="InterPro" id="IPR036890">
    <property type="entry name" value="HATPase_C_sf"/>
</dbReference>
<evidence type="ECO:0000313" key="8">
    <source>
        <dbReference type="EMBL" id="KAA8831539.1"/>
    </source>
</evidence>
<dbReference type="Proteomes" id="UP000412028">
    <property type="component" value="Unassembled WGS sequence"/>
</dbReference>
<dbReference type="Gene3D" id="1.20.5.1930">
    <property type="match status" value="1"/>
</dbReference>
<keyword evidence="5" id="KW-0902">Two-component regulatory system</keyword>
<dbReference type="EC" id="2.7.13.3" evidence="2"/>
<dbReference type="OrthoDB" id="227596at2"/>
<reference evidence="8 9" key="1">
    <citation type="journal article" date="2019" name="Syst. Appl. Microbiol.">
        <title>Characterization of Bifidobacterium species in feaces of the Egyptian fruit bat: Description of B. vespertilionis sp. nov. and B. rousetti sp. nov.</title>
        <authorList>
            <person name="Modesto M."/>
            <person name="Satti M."/>
            <person name="Watanabe K."/>
            <person name="Puglisi E."/>
            <person name="Morelli L."/>
            <person name="Huang C.-H."/>
            <person name="Liou J.-S."/>
            <person name="Miyashita M."/>
            <person name="Tamura T."/>
            <person name="Saito S."/>
            <person name="Mori K."/>
            <person name="Huang L."/>
            <person name="Sciavilla P."/>
            <person name="Sandri C."/>
            <person name="Spiezio C."/>
            <person name="Vitali F."/>
            <person name="Cavalieri D."/>
            <person name="Perpetuini G."/>
            <person name="Tofalo R."/>
            <person name="Bonetti A."/>
            <person name="Arita M."/>
            <person name="Mattarelli P."/>
        </authorList>
    </citation>
    <scope>NUCLEOTIDE SEQUENCE [LARGE SCALE GENOMIC DNA]</scope>
    <source>
        <strain evidence="8 9">RST7</strain>
    </source>
</reference>
<comment type="caution">
    <text evidence="8">The sequence shown here is derived from an EMBL/GenBank/DDBJ whole genome shotgun (WGS) entry which is preliminary data.</text>
</comment>
<name>A0A5M9ZY87_9BIFI</name>
<evidence type="ECO:0000256" key="3">
    <source>
        <dbReference type="ARBA" id="ARBA00022679"/>
    </source>
</evidence>
<evidence type="ECO:0000256" key="1">
    <source>
        <dbReference type="ARBA" id="ARBA00000085"/>
    </source>
</evidence>
<dbReference type="GO" id="GO:0000160">
    <property type="term" value="P:phosphorelay signal transduction system"/>
    <property type="evidence" value="ECO:0007669"/>
    <property type="project" value="UniProtKB-KW"/>
</dbReference>
<feature type="region of interest" description="Disordered" evidence="6">
    <location>
        <begin position="72"/>
        <end position="106"/>
    </location>
</feature>
<feature type="transmembrane region" description="Helical" evidence="7">
    <location>
        <begin position="208"/>
        <end position="225"/>
    </location>
</feature>
<dbReference type="PANTHER" id="PTHR24421">
    <property type="entry name" value="NITRATE/NITRITE SENSOR PROTEIN NARX-RELATED"/>
    <property type="match status" value="1"/>
</dbReference>